<evidence type="ECO:0000256" key="3">
    <source>
        <dbReference type="ARBA" id="ARBA00023163"/>
    </source>
</evidence>
<dbReference type="InterPro" id="IPR006645">
    <property type="entry name" value="NGN-like_dom"/>
</dbReference>
<dbReference type="GO" id="GO:0006354">
    <property type="term" value="P:DNA-templated transcription elongation"/>
    <property type="evidence" value="ECO:0007669"/>
    <property type="project" value="InterPro"/>
</dbReference>
<dbReference type="NCBIfam" id="NF033644">
    <property type="entry name" value="antiterm_UpxY"/>
    <property type="match status" value="1"/>
</dbReference>
<evidence type="ECO:0000259" key="4">
    <source>
        <dbReference type="SMART" id="SM00738"/>
    </source>
</evidence>
<gene>
    <name evidence="6" type="ORF">FGF68_03655</name>
</gene>
<dbReference type="SMART" id="SM00739">
    <property type="entry name" value="KOW"/>
    <property type="match status" value="1"/>
</dbReference>
<proteinExistence type="predicted"/>
<dbReference type="EMBL" id="VDCI01000002">
    <property type="protein sequence ID" value="TNJ37454.1"/>
    <property type="molecule type" value="Genomic_DNA"/>
</dbReference>
<dbReference type="PANTHER" id="PTHR30265:SF4">
    <property type="entry name" value="KOW MOTIF FAMILY PROTEIN, EXPRESSED"/>
    <property type="match status" value="1"/>
</dbReference>
<feature type="domain" description="KOW" evidence="5">
    <location>
        <begin position="117"/>
        <end position="144"/>
    </location>
</feature>
<dbReference type="PANTHER" id="PTHR30265">
    <property type="entry name" value="RHO-INTERACTING TRANSCRIPTION TERMINATION FACTOR NUSG"/>
    <property type="match status" value="1"/>
</dbReference>
<dbReference type="InterPro" id="IPR036735">
    <property type="entry name" value="NGN_dom_sf"/>
</dbReference>
<keyword evidence="2" id="KW-0805">Transcription regulation</keyword>
<evidence type="ECO:0000259" key="5">
    <source>
        <dbReference type="SMART" id="SM00739"/>
    </source>
</evidence>
<evidence type="ECO:0000256" key="1">
    <source>
        <dbReference type="ARBA" id="ARBA00022814"/>
    </source>
</evidence>
<comment type="caution">
    <text evidence="6">The sequence shown here is derived from an EMBL/GenBank/DDBJ whole genome shotgun (WGS) entry which is preliminary data.</text>
</comment>
<evidence type="ECO:0000313" key="6">
    <source>
        <dbReference type="EMBL" id="TNJ37454.1"/>
    </source>
</evidence>
<organism evidence="6 7">
    <name type="scientific">Prosthecochloris vibrioformis</name>
    <name type="common">Chlorobium vibrioforme</name>
    <dbReference type="NCBI Taxonomy" id="1098"/>
    <lineage>
        <taxon>Bacteria</taxon>
        <taxon>Pseudomonadati</taxon>
        <taxon>Chlorobiota</taxon>
        <taxon>Chlorobiia</taxon>
        <taxon>Chlorobiales</taxon>
        <taxon>Chlorobiaceae</taxon>
        <taxon>Prosthecochloris</taxon>
    </lineage>
</organism>
<sequence length="172" mass="19995">MTGQPDERQWYAVYVRSRYEKKVCQSLVEQEVETFLPLIDTWRQWSDRRKKVRVPLFRGYVFVQIDYRRENLKVYDTDGVVRFIAINGKPSVIRERDIEWIRVLTGESELLGEVHSSPPPGGKVKVIAGPFAGMEGVVQKARHASRLVVYFDSIMQGIEVQINPEFLQPVKQ</sequence>
<dbReference type="SUPFAM" id="SSF50104">
    <property type="entry name" value="Translation proteins SH3-like domain"/>
    <property type="match status" value="1"/>
</dbReference>
<dbReference type="SUPFAM" id="SSF82679">
    <property type="entry name" value="N-utilization substance G protein NusG, N-terminal domain"/>
    <property type="match status" value="1"/>
</dbReference>
<evidence type="ECO:0000256" key="2">
    <source>
        <dbReference type="ARBA" id="ARBA00023015"/>
    </source>
</evidence>
<dbReference type="SMART" id="SM00738">
    <property type="entry name" value="NGN"/>
    <property type="match status" value="1"/>
</dbReference>
<protein>
    <submittedName>
        <fullName evidence="6">UpxY family transcription antiterminator</fullName>
    </submittedName>
</protein>
<feature type="domain" description="NusG-like N-terminal" evidence="4">
    <location>
        <begin position="7"/>
        <end position="105"/>
    </location>
</feature>
<dbReference type="InterPro" id="IPR008991">
    <property type="entry name" value="Translation_prot_SH3-like_sf"/>
</dbReference>
<dbReference type="InterPro" id="IPR043425">
    <property type="entry name" value="NusG-like"/>
</dbReference>
<keyword evidence="3" id="KW-0804">Transcription</keyword>
<dbReference type="GO" id="GO:0031564">
    <property type="term" value="P:transcription antitermination"/>
    <property type="evidence" value="ECO:0007669"/>
    <property type="project" value="UniProtKB-KW"/>
</dbReference>
<keyword evidence="7" id="KW-1185">Reference proteome</keyword>
<dbReference type="Gene3D" id="3.30.70.940">
    <property type="entry name" value="NusG, N-terminal domain"/>
    <property type="match status" value="1"/>
</dbReference>
<dbReference type="AlphaFoldDB" id="A0A5C4S1W8"/>
<name>A0A5C4S1W8_PROVB</name>
<keyword evidence="1" id="KW-0889">Transcription antitermination</keyword>
<dbReference type="Proteomes" id="UP000309544">
    <property type="component" value="Unassembled WGS sequence"/>
</dbReference>
<accession>A0A5C4S1W8</accession>
<evidence type="ECO:0000313" key="7">
    <source>
        <dbReference type="Proteomes" id="UP000309544"/>
    </source>
</evidence>
<dbReference type="Pfam" id="PF02357">
    <property type="entry name" value="NusG"/>
    <property type="match status" value="1"/>
</dbReference>
<reference evidence="6 7" key="1">
    <citation type="submission" date="2019-05" db="EMBL/GenBank/DDBJ databases">
        <title>Draft Whole-Genome sequence of the green sulfur bacterium Prosthecochloris vibrioformis DSM 260.</title>
        <authorList>
            <person name="Meyer T.E."/>
            <person name="Kyndt J.A."/>
        </authorList>
    </citation>
    <scope>NUCLEOTIDE SEQUENCE [LARGE SCALE GENOMIC DNA]</scope>
    <source>
        <strain evidence="6 7">DSM 260</strain>
    </source>
</reference>
<dbReference type="InterPro" id="IPR005824">
    <property type="entry name" value="KOW"/>
</dbReference>